<sequence>MGDVAVGGEQGWFIDVRVLRLGWPCSAPISCTLLVRAPALPCPALPRPALAWPGLAWPGPF</sequence>
<dbReference type="Proteomes" id="UP001158067">
    <property type="component" value="Unassembled WGS sequence"/>
</dbReference>
<dbReference type="EMBL" id="FXUG01000023">
    <property type="protein sequence ID" value="SMP77612.1"/>
    <property type="molecule type" value="Genomic_DNA"/>
</dbReference>
<gene>
    <name evidence="1" type="ORF">SAMN06265222_12359</name>
</gene>
<organism evidence="1 2">
    <name type="scientific">Neorhodopirellula lusitana</name>
    <dbReference type="NCBI Taxonomy" id="445327"/>
    <lineage>
        <taxon>Bacteria</taxon>
        <taxon>Pseudomonadati</taxon>
        <taxon>Planctomycetota</taxon>
        <taxon>Planctomycetia</taxon>
        <taxon>Pirellulales</taxon>
        <taxon>Pirellulaceae</taxon>
        <taxon>Neorhodopirellula</taxon>
    </lineage>
</organism>
<proteinExistence type="predicted"/>
<name>A0ABY1QSA4_9BACT</name>
<comment type="caution">
    <text evidence="1">The sequence shown here is derived from an EMBL/GenBank/DDBJ whole genome shotgun (WGS) entry which is preliminary data.</text>
</comment>
<evidence type="ECO:0000313" key="1">
    <source>
        <dbReference type="EMBL" id="SMP77612.1"/>
    </source>
</evidence>
<reference evidence="1 2" key="1">
    <citation type="submission" date="2017-05" db="EMBL/GenBank/DDBJ databases">
        <authorList>
            <person name="Varghese N."/>
            <person name="Submissions S."/>
        </authorList>
    </citation>
    <scope>NUCLEOTIDE SEQUENCE [LARGE SCALE GENOMIC DNA]</scope>
    <source>
        <strain evidence="1 2">DSM 25457</strain>
    </source>
</reference>
<protein>
    <submittedName>
        <fullName evidence="1">Uncharacterized protein</fullName>
    </submittedName>
</protein>
<keyword evidence="2" id="KW-1185">Reference proteome</keyword>
<accession>A0ABY1QSA4</accession>
<evidence type="ECO:0000313" key="2">
    <source>
        <dbReference type="Proteomes" id="UP001158067"/>
    </source>
</evidence>